<proteinExistence type="predicted"/>
<dbReference type="AlphaFoldDB" id="A0A329RM43"/>
<evidence type="ECO:0000313" key="2">
    <source>
        <dbReference type="Proteomes" id="UP000251314"/>
    </source>
</evidence>
<evidence type="ECO:0000313" key="1">
    <source>
        <dbReference type="EMBL" id="RAW25391.1"/>
    </source>
</evidence>
<sequence length="755" mass="86216">MTSSGASLEHRWCFLAPWCEVLKGKLRYGCVAVKGGLWDTKRNTLHVTIRRDDIEGNILLEKHNFQQKLRKTREALALLAALEHADYTAWRYLLTVHCGINVGKAGEENIEDRIPVKFLLCLDLNGRKEKDSVGYDLVKFCGVDQRDSSEEFLETMAKIAALDKRIQPDWRGIDIEIPVQVFFSTDRLKPMEVSAKELLDYGEAERIIRDEWRQYVERPENQLVARGSLRCTFVLEPVVVDFLGMTMDSRMIKTISNLMQNNICFSQVKRLRLELHEELWDNELESKKALGQLFTGLFNRTRRTRRTRKLVTLRQRSVLDMYTSKPDPFQLDQLQLFCISTMPASDFVALASAMAVNRTVKKLGIQLSLQGRAQITTRYWWKCLAYALFSERARTFSSLESVEIKLDGMSVADMERFAEILTSDHPEEELLGFSRGAMEEWIATLKSGASIRWQFNYRGEPVSDCEPMSCMSPISFVRTFSDDGVSEWVNVLIPGYGHCQVQRKNLEFYEPSGANSGHHLSKLKLEIIEAWRVDGLSQFLAAIGAPLKSLTLKVRLLQLDVNSILQSCPNLVELSLSTDMVDIQLSLEQSNEIRQSLAEFSLDLNDIGSLSRSLSEDSNLLSKCVRRLRVRPANCWLVRPVDLSTCEAELIALLDMLAKNQTLLYFEVTVPDELKRYNGSFIQFNLQTYHTRNLSLESKVALISAVSRPMAAGSAVQEELPVQELNQDMLCQIFAYAKLPILRQVFFRSQHIFLG</sequence>
<name>A0A329RM43_9STRA</name>
<dbReference type="EMBL" id="MJFZ01000757">
    <property type="protein sequence ID" value="RAW25391.1"/>
    <property type="molecule type" value="Genomic_DNA"/>
</dbReference>
<accession>A0A329RM43</accession>
<dbReference type="OrthoDB" id="129639at2759"/>
<comment type="caution">
    <text evidence="1">The sequence shown here is derived from an EMBL/GenBank/DDBJ whole genome shotgun (WGS) entry which is preliminary data.</text>
</comment>
<gene>
    <name evidence="1" type="ORF">PC110_g18192</name>
</gene>
<keyword evidence="2" id="KW-1185">Reference proteome</keyword>
<reference evidence="1 2" key="1">
    <citation type="submission" date="2018-01" db="EMBL/GenBank/DDBJ databases">
        <title>Draft genome of the strawberry crown rot pathogen Phytophthora cactorum.</title>
        <authorList>
            <person name="Armitage A.D."/>
            <person name="Lysoe E."/>
            <person name="Nellist C.F."/>
            <person name="Harrison R.J."/>
            <person name="Brurberg M.B."/>
        </authorList>
    </citation>
    <scope>NUCLEOTIDE SEQUENCE [LARGE SCALE GENOMIC DNA]</scope>
    <source>
        <strain evidence="1 2">10300</strain>
    </source>
</reference>
<dbReference type="Proteomes" id="UP000251314">
    <property type="component" value="Unassembled WGS sequence"/>
</dbReference>
<dbReference type="VEuPathDB" id="FungiDB:PC110_g18192"/>
<protein>
    <submittedName>
        <fullName evidence="1">Uncharacterized protein</fullName>
    </submittedName>
</protein>
<organism evidence="1 2">
    <name type="scientific">Phytophthora cactorum</name>
    <dbReference type="NCBI Taxonomy" id="29920"/>
    <lineage>
        <taxon>Eukaryota</taxon>
        <taxon>Sar</taxon>
        <taxon>Stramenopiles</taxon>
        <taxon>Oomycota</taxon>
        <taxon>Peronosporomycetes</taxon>
        <taxon>Peronosporales</taxon>
        <taxon>Peronosporaceae</taxon>
        <taxon>Phytophthora</taxon>
    </lineage>
</organism>